<reference evidence="1 2" key="1">
    <citation type="submission" date="2014-08" db="EMBL/GenBank/DDBJ databases">
        <title>Clostridium innocuum, an unnegligible vancomycin-resistant pathogen causing extra-intestinal infections.</title>
        <authorList>
            <person name="Feng Y."/>
            <person name="Chiu C.-H."/>
        </authorList>
    </citation>
    <scope>NUCLEOTIDE SEQUENCE [LARGE SCALE GENOMIC DNA]</scope>
    <source>
        <strain evidence="1 2">AN88</strain>
    </source>
</reference>
<evidence type="ECO:0000313" key="2">
    <source>
        <dbReference type="Proteomes" id="UP000030008"/>
    </source>
</evidence>
<dbReference type="Proteomes" id="UP000030008">
    <property type="component" value="Unassembled WGS sequence"/>
</dbReference>
<organism evidence="1 2">
    <name type="scientific">Clostridium innocuum</name>
    <dbReference type="NCBI Taxonomy" id="1522"/>
    <lineage>
        <taxon>Bacteria</taxon>
        <taxon>Bacillati</taxon>
        <taxon>Bacillota</taxon>
        <taxon>Clostridia</taxon>
        <taxon>Eubacteriales</taxon>
        <taxon>Clostridiaceae</taxon>
        <taxon>Clostridium</taxon>
    </lineage>
</organism>
<dbReference type="EMBL" id="JQIF01000113">
    <property type="protein sequence ID" value="KGJ51442.1"/>
    <property type="molecule type" value="Genomic_DNA"/>
</dbReference>
<gene>
    <name evidence="1" type="ORF">CIAN88_21015</name>
</gene>
<name>A0A099I2H4_CLOIN</name>
<dbReference type="InterPro" id="IPR053842">
    <property type="entry name" value="NikA-like"/>
</dbReference>
<protein>
    <submittedName>
        <fullName evidence="1">Mobilization protein</fullName>
    </submittedName>
</protein>
<comment type="caution">
    <text evidence="1">The sequence shown here is derived from an EMBL/GenBank/DDBJ whole genome shotgun (WGS) entry which is preliminary data.</text>
</comment>
<evidence type="ECO:0000313" key="1">
    <source>
        <dbReference type="EMBL" id="KGJ51442.1"/>
    </source>
</evidence>
<sequence length="110" mass="13014">MIEKKDRYLKVRLSDSEYNRMKQKMEEVNISSLSSYGRKMLLDGYCVKLDLQDVKEMVSLLRRCSNNLNQYAKRANETGNIYAEDIKDLQDRLEEIWNVAKEVMVRLSTI</sequence>
<proteinExistence type="predicted"/>
<accession>A0A099I2H4</accession>
<dbReference type="Pfam" id="PF21983">
    <property type="entry name" value="NikA-like"/>
    <property type="match status" value="1"/>
</dbReference>
<dbReference type="AlphaFoldDB" id="A0A099I2H4"/>